<sequence>METLPIGTVQVMTVNRTTDHGYVLMSEGKEALLHHNETTGDISVGDTIKTFLYMDKKRKHLCFDAVARCDH</sequence>
<evidence type="ECO:0000259" key="1">
    <source>
        <dbReference type="Pfam" id="PF13509"/>
    </source>
</evidence>
<comment type="caution">
    <text evidence="2">The sequence shown here is derived from an EMBL/GenBank/DDBJ whole genome shotgun (WGS) entry which is preliminary data.</text>
</comment>
<dbReference type="InterPro" id="IPR039566">
    <property type="entry name" value="CvfB_S1_st"/>
</dbReference>
<evidence type="ECO:0000313" key="2">
    <source>
        <dbReference type="EMBL" id="MDY0395343.1"/>
    </source>
</evidence>
<proteinExistence type="predicted"/>
<evidence type="ECO:0000313" key="3">
    <source>
        <dbReference type="Proteomes" id="UP001281447"/>
    </source>
</evidence>
<organism evidence="2 3">
    <name type="scientific">Tigheibacillus halophilus</name>
    <dbReference type="NCBI Taxonomy" id="361280"/>
    <lineage>
        <taxon>Bacteria</taxon>
        <taxon>Bacillati</taxon>
        <taxon>Bacillota</taxon>
        <taxon>Bacilli</taxon>
        <taxon>Bacillales</taxon>
        <taxon>Bacillaceae</taxon>
        <taxon>Tigheibacillus</taxon>
    </lineage>
</organism>
<accession>A0ABU5C7R9</accession>
<keyword evidence="3" id="KW-1185">Reference proteome</keyword>
<dbReference type="Pfam" id="PF13509">
    <property type="entry name" value="S1_2"/>
    <property type="match status" value="1"/>
</dbReference>
<gene>
    <name evidence="2" type="ORF">RWE15_14050</name>
</gene>
<dbReference type="EMBL" id="JAWDIP010000003">
    <property type="protein sequence ID" value="MDY0395343.1"/>
    <property type="molecule type" value="Genomic_DNA"/>
</dbReference>
<reference evidence="2 3" key="1">
    <citation type="submission" date="2023-10" db="EMBL/GenBank/DDBJ databases">
        <title>Virgibacillus halophilus 5B73C genome.</title>
        <authorList>
            <person name="Miliotis G."/>
            <person name="Sengupta P."/>
            <person name="Hameed A."/>
            <person name="Chuvochina M."/>
            <person name="Mcdonagh F."/>
            <person name="Simpson A.C."/>
            <person name="Singh N.K."/>
            <person name="Rekha P.D."/>
            <person name="Raman K."/>
            <person name="Hugenholtz P."/>
            <person name="Venkateswaran K."/>
        </authorList>
    </citation>
    <scope>NUCLEOTIDE SEQUENCE [LARGE SCALE GENOMIC DNA]</scope>
    <source>
        <strain evidence="2 3">5B73C</strain>
    </source>
</reference>
<feature type="domain" description="Conserved virulence factor B first S1" evidence="1">
    <location>
        <begin position="6"/>
        <end position="59"/>
    </location>
</feature>
<protein>
    <submittedName>
        <fullName evidence="2">S1 RNA-binding domain-containing protein</fullName>
    </submittedName>
</protein>
<name>A0ABU5C7R9_9BACI</name>
<dbReference type="Proteomes" id="UP001281447">
    <property type="component" value="Unassembled WGS sequence"/>
</dbReference>